<accession>A0A9D1IFK4</accession>
<keyword evidence="1" id="KW-0732">Signal</keyword>
<reference evidence="2" key="2">
    <citation type="journal article" date="2021" name="PeerJ">
        <title>Extensive microbial diversity within the chicken gut microbiome revealed by metagenomics and culture.</title>
        <authorList>
            <person name="Gilroy R."/>
            <person name="Ravi A."/>
            <person name="Getino M."/>
            <person name="Pursley I."/>
            <person name="Horton D.L."/>
            <person name="Alikhan N.F."/>
            <person name="Baker D."/>
            <person name="Gharbi K."/>
            <person name="Hall N."/>
            <person name="Watson M."/>
            <person name="Adriaenssens E.M."/>
            <person name="Foster-Nyarko E."/>
            <person name="Jarju S."/>
            <person name="Secka A."/>
            <person name="Antonio M."/>
            <person name="Oren A."/>
            <person name="Chaudhuri R.R."/>
            <person name="La Ragione R."/>
            <person name="Hildebrand F."/>
            <person name="Pallen M.J."/>
        </authorList>
    </citation>
    <scope>NUCLEOTIDE SEQUENCE</scope>
    <source>
        <strain evidence="2">ChiGjej1B1-19959</strain>
    </source>
</reference>
<evidence type="ECO:0000313" key="3">
    <source>
        <dbReference type="Proteomes" id="UP000824071"/>
    </source>
</evidence>
<proteinExistence type="predicted"/>
<evidence type="ECO:0000256" key="1">
    <source>
        <dbReference type="SAM" id="SignalP"/>
    </source>
</evidence>
<dbReference type="Proteomes" id="UP000824071">
    <property type="component" value="Unassembled WGS sequence"/>
</dbReference>
<evidence type="ECO:0000313" key="2">
    <source>
        <dbReference type="EMBL" id="HIU35985.1"/>
    </source>
</evidence>
<dbReference type="EMBL" id="DVMW01000031">
    <property type="protein sequence ID" value="HIU35985.1"/>
    <property type="molecule type" value="Genomic_DNA"/>
</dbReference>
<dbReference type="PROSITE" id="PS51257">
    <property type="entry name" value="PROKAR_LIPOPROTEIN"/>
    <property type="match status" value="1"/>
</dbReference>
<organism evidence="2 3">
    <name type="scientific">Candidatus Fimenecus excrementigallinarum</name>
    <dbReference type="NCBI Taxonomy" id="2840816"/>
    <lineage>
        <taxon>Bacteria</taxon>
        <taxon>Bacillati</taxon>
        <taxon>Bacillota</taxon>
        <taxon>Clostridia</taxon>
        <taxon>Candidatus Fimenecus</taxon>
    </lineage>
</organism>
<name>A0A9D1IFK4_9FIRM</name>
<gene>
    <name evidence="2" type="ORF">IAC53_05190</name>
</gene>
<dbReference type="AlphaFoldDB" id="A0A9D1IFK4"/>
<comment type="caution">
    <text evidence="2">The sequence shown here is derived from an EMBL/GenBank/DDBJ whole genome shotgun (WGS) entry which is preliminary data.</text>
</comment>
<feature type="chain" id="PRO_5038562231" description="Lipoprotein" evidence="1">
    <location>
        <begin position="24"/>
        <end position="261"/>
    </location>
</feature>
<evidence type="ECO:0008006" key="4">
    <source>
        <dbReference type="Google" id="ProtNLM"/>
    </source>
</evidence>
<reference evidence="2" key="1">
    <citation type="submission" date="2020-10" db="EMBL/GenBank/DDBJ databases">
        <authorList>
            <person name="Gilroy R."/>
        </authorList>
    </citation>
    <scope>NUCLEOTIDE SEQUENCE</scope>
    <source>
        <strain evidence="2">ChiGjej1B1-19959</strain>
    </source>
</reference>
<protein>
    <recommendedName>
        <fullName evidence="4">Lipoprotein</fullName>
    </recommendedName>
</protein>
<feature type="signal peptide" evidence="1">
    <location>
        <begin position="1"/>
        <end position="23"/>
    </location>
</feature>
<sequence length="261" mass="26959">MKLSVRLCCAAAALTLLSAALCACGKTQAPAPTEPPAAVTTAPAAVTTAPAAAPTQAPAAAAKAPSTQAEWLDAYNRALAAGGLACQSTRQSLKSGTIGLRSKPVIDFSDPKYTTVDSEIAFRETFERDDKNGAALAALTSADVQSVQGAGTTLTVTLRDCEKTDFTGQTAGGYVNILDAARAEELGVSVKNAVPDAPGSVKLKTSTVTLTGGKLVAEFNDDYTRLISVTVTGSERVQADFSYTLITVVADLSYELESIYR</sequence>